<dbReference type="Gene3D" id="2.60.120.10">
    <property type="entry name" value="Jelly Rolls"/>
    <property type="match status" value="1"/>
</dbReference>
<proteinExistence type="predicted"/>
<evidence type="ECO:0000313" key="1">
    <source>
        <dbReference type="EMBL" id="CAB4915368.1"/>
    </source>
</evidence>
<dbReference type="InterPro" id="IPR011051">
    <property type="entry name" value="RmlC_Cupin_sf"/>
</dbReference>
<dbReference type="InterPro" id="IPR014710">
    <property type="entry name" value="RmlC-like_jellyroll"/>
</dbReference>
<dbReference type="PANTHER" id="PTHR37694">
    <property type="entry name" value="SLR8022 PROTEIN"/>
    <property type="match status" value="1"/>
</dbReference>
<gene>
    <name evidence="1" type="ORF">UFOPK3662_00262</name>
</gene>
<dbReference type="CDD" id="cd02230">
    <property type="entry name" value="cupin_HP0902-like"/>
    <property type="match status" value="1"/>
</dbReference>
<sequence>MESTSLTSLVDDQLAEAREASSGRAAVTVFGGREHDLRQTLIALAAGRSLGEHEAPGEATLQVLLGTVRLTAGEDAWEGSAGDHLVIPPHRHDLHAVTDAAVLLTVASRA</sequence>
<dbReference type="PANTHER" id="PTHR37694:SF1">
    <property type="entry name" value="SLR8022 PROTEIN"/>
    <property type="match status" value="1"/>
</dbReference>
<name>A0A6J7H8A4_9ZZZZ</name>
<organism evidence="1">
    <name type="scientific">freshwater metagenome</name>
    <dbReference type="NCBI Taxonomy" id="449393"/>
    <lineage>
        <taxon>unclassified sequences</taxon>
        <taxon>metagenomes</taxon>
        <taxon>ecological metagenomes</taxon>
    </lineage>
</organism>
<protein>
    <submittedName>
        <fullName evidence="1">Unannotated protein</fullName>
    </submittedName>
</protein>
<accession>A0A6J7H8A4</accession>
<dbReference type="AlphaFoldDB" id="A0A6J7H8A4"/>
<dbReference type="EMBL" id="CAFBMW010000002">
    <property type="protein sequence ID" value="CAB4915368.1"/>
    <property type="molecule type" value="Genomic_DNA"/>
</dbReference>
<dbReference type="SUPFAM" id="SSF51182">
    <property type="entry name" value="RmlC-like cupins"/>
    <property type="match status" value="1"/>
</dbReference>
<reference evidence="1" key="1">
    <citation type="submission" date="2020-05" db="EMBL/GenBank/DDBJ databases">
        <authorList>
            <person name="Chiriac C."/>
            <person name="Salcher M."/>
            <person name="Ghai R."/>
            <person name="Kavagutti S V."/>
        </authorList>
    </citation>
    <scope>NUCLEOTIDE SEQUENCE</scope>
</reference>